<feature type="compositionally biased region" description="Basic and acidic residues" evidence="3">
    <location>
        <begin position="103"/>
        <end position="116"/>
    </location>
</feature>
<dbReference type="GO" id="GO:0006285">
    <property type="term" value="P:base-excision repair, AP site formation"/>
    <property type="evidence" value="ECO:0007669"/>
    <property type="project" value="UniProtKB-ARBA"/>
</dbReference>
<dbReference type="Proteomes" id="UP001174691">
    <property type="component" value="Unassembled WGS sequence"/>
</dbReference>
<feature type="region of interest" description="Disordered" evidence="3">
    <location>
        <begin position="369"/>
        <end position="426"/>
    </location>
</feature>
<dbReference type="PANTHER" id="PTHR15074">
    <property type="entry name" value="METHYL-CPG-BINDING PROTEIN"/>
    <property type="match status" value="1"/>
</dbReference>
<keyword evidence="6" id="KW-1185">Reference proteome</keyword>
<comment type="caution">
    <text evidence="5">The sequence shown here is derived from an EMBL/GenBank/DDBJ whole genome shotgun (WGS) entry which is preliminary data.</text>
</comment>
<evidence type="ECO:0000256" key="3">
    <source>
        <dbReference type="SAM" id="MobiDB-lite"/>
    </source>
</evidence>
<feature type="domain" description="HhH-GPD" evidence="4">
    <location>
        <begin position="289"/>
        <end position="360"/>
    </location>
</feature>
<feature type="region of interest" description="Disordered" evidence="3">
    <location>
        <begin position="236"/>
        <end position="255"/>
    </location>
</feature>
<dbReference type="Gene3D" id="1.10.340.30">
    <property type="entry name" value="Hypothetical protein, domain 2"/>
    <property type="match status" value="1"/>
</dbReference>
<dbReference type="GO" id="GO:0005634">
    <property type="term" value="C:nucleus"/>
    <property type="evidence" value="ECO:0007669"/>
    <property type="project" value="UniProtKB-SubCell"/>
</dbReference>
<dbReference type="AlphaFoldDB" id="A0AA38SB03"/>
<reference evidence="5" key="1">
    <citation type="submission" date="2022-07" db="EMBL/GenBank/DDBJ databases">
        <title>Fungi with potential for degradation of polypropylene.</title>
        <authorList>
            <person name="Gostincar C."/>
        </authorList>
    </citation>
    <scope>NUCLEOTIDE SEQUENCE</scope>
    <source>
        <strain evidence="5">EXF-13287</strain>
    </source>
</reference>
<dbReference type="InterPro" id="IPR003265">
    <property type="entry name" value="HhH-GPD_domain"/>
</dbReference>
<name>A0AA38SB03_9PEZI</name>
<feature type="compositionally biased region" description="Basic residues" evidence="3">
    <location>
        <begin position="117"/>
        <end position="128"/>
    </location>
</feature>
<sequence>MEHFGKAAGNFAALHYASDLLYGFDIQDDESQDFLASLIATGQVPDAELKQITGLALLRGKEEWDMLLACASAIRTRALGKDRPDPGLAPCLAYVLSGRAATDERADPAGDQEKTVIQRRKSAPRRTTSRFWEDERAVKSKSDSALKGARRRNGGQEPPVAVSAERSSISVTEHPVSPAKTPPEYDPSSLLETAPEDAGLQQADEPASSPPSPSSPFPAHYHSPLLKRSRSFTSPFFTPSPAKKKHRPPRGTISSLPFPPLSAPRFGLVQESLSHDPFRLLVAVTFLIRTTGKAAIPVYRRVVERFPTPRAFLDADLEAELVPMIAHLGLPAVRCAAIGKYARIWTERPPEAGVRFVVRGYPRLAIQRTEEEVGGQDVEGSDEKEAEDGEGQGSGDVRGDDRSGADDGVLTAEEPGQRKRTRSKLKSSEWEIGHLTQGRYAIDSWRIFCRDIFLGKSNNWMAQTGGNEAPEERAAFEPEWMRVLPEDKELRACLRWMWMREGFEWDPVTGEKSPLREEMRAAVEEGRVKYDDMGQLVTLEGPLDSDGG</sequence>
<keyword evidence="2" id="KW-0539">Nucleus</keyword>
<dbReference type="GO" id="GO:0003677">
    <property type="term" value="F:DNA binding"/>
    <property type="evidence" value="ECO:0007669"/>
    <property type="project" value="InterPro"/>
</dbReference>
<evidence type="ECO:0000259" key="4">
    <source>
        <dbReference type="Pfam" id="PF00730"/>
    </source>
</evidence>
<proteinExistence type="predicted"/>
<dbReference type="InterPro" id="IPR011257">
    <property type="entry name" value="DNA_glycosylase"/>
</dbReference>
<gene>
    <name evidence="5" type="ORF">NKR19_g2307</name>
</gene>
<dbReference type="PANTHER" id="PTHR15074:SF0">
    <property type="entry name" value="METHYL-CPG-BINDING DOMAIN PROTEIN 4-LIKE PROTEIN"/>
    <property type="match status" value="1"/>
</dbReference>
<dbReference type="Pfam" id="PF00730">
    <property type="entry name" value="HhH-GPD"/>
    <property type="match status" value="1"/>
</dbReference>
<dbReference type="InterPro" id="IPR045138">
    <property type="entry name" value="MeCP2/MBD4"/>
</dbReference>
<accession>A0AA38SB03</accession>
<evidence type="ECO:0000256" key="2">
    <source>
        <dbReference type="ARBA" id="ARBA00023242"/>
    </source>
</evidence>
<evidence type="ECO:0000256" key="1">
    <source>
        <dbReference type="ARBA" id="ARBA00004123"/>
    </source>
</evidence>
<dbReference type="EMBL" id="JANBVN010000023">
    <property type="protein sequence ID" value="KAJ9161416.1"/>
    <property type="molecule type" value="Genomic_DNA"/>
</dbReference>
<feature type="compositionally biased region" description="Acidic residues" evidence="3">
    <location>
        <begin position="379"/>
        <end position="390"/>
    </location>
</feature>
<evidence type="ECO:0000313" key="6">
    <source>
        <dbReference type="Proteomes" id="UP001174691"/>
    </source>
</evidence>
<feature type="compositionally biased region" description="Basic and acidic residues" evidence="3">
    <location>
        <begin position="131"/>
        <end position="144"/>
    </location>
</feature>
<comment type="subcellular location">
    <subcellularLocation>
        <location evidence="1">Nucleus</location>
    </subcellularLocation>
</comment>
<evidence type="ECO:0000313" key="5">
    <source>
        <dbReference type="EMBL" id="KAJ9161416.1"/>
    </source>
</evidence>
<feature type="region of interest" description="Disordered" evidence="3">
    <location>
        <begin position="103"/>
        <end position="222"/>
    </location>
</feature>
<organism evidence="5 6">
    <name type="scientific">Coniochaeta hoffmannii</name>
    <dbReference type="NCBI Taxonomy" id="91930"/>
    <lineage>
        <taxon>Eukaryota</taxon>
        <taxon>Fungi</taxon>
        <taxon>Dikarya</taxon>
        <taxon>Ascomycota</taxon>
        <taxon>Pezizomycotina</taxon>
        <taxon>Sordariomycetes</taxon>
        <taxon>Sordariomycetidae</taxon>
        <taxon>Coniochaetales</taxon>
        <taxon>Coniochaetaceae</taxon>
        <taxon>Coniochaeta</taxon>
    </lineage>
</organism>
<dbReference type="SUPFAM" id="SSF48150">
    <property type="entry name" value="DNA-glycosylase"/>
    <property type="match status" value="1"/>
</dbReference>
<protein>
    <submittedName>
        <fullName evidence="5">Methylated-DNA-binding protein3</fullName>
    </submittedName>
</protein>
<dbReference type="GO" id="GO:0003824">
    <property type="term" value="F:catalytic activity"/>
    <property type="evidence" value="ECO:0007669"/>
    <property type="project" value="InterPro"/>
</dbReference>